<feature type="transmembrane region" description="Helical" evidence="8">
    <location>
        <begin position="252"/>
        <end position="274"/>
    </location>
</feature>
<organism evidence="10 11">
    <name type="scientific">Solimonas marina</name>
    <dbReference type="NCBI Taxonomy" id="2714601"/>
    <lineage>
        <taxon>Bacteria</taxon>
        <taxon>Pseudomonadati</taxon>
        <taxon>Pseudomonadota</taxon>
        <taxon>Gammaproteobacteria</taxon>
        <taxon>Nevskiales</taxon>
        <taxon>Nevskiaceae</taxon>
        <taxon>Solimonas</taxon>
    </lineage>
</organism>
<reference evidence="10" key="1">
    <citation type="submission" date="2020-03" db="EMBL/GenBank/DDBJ databases">
        <title>Solimonas marina sp. nov., isolated from deep seawater of the Pacific Ocean.</title>
        <authorList>
            <person name="Liu X."/>
            <person name="Lai Q."/>
            <person name="Sun F."/>
            <person name="Gai Y."/>
            <person name="Li G."/>
            <person name="Shao Z."/>
        </authorList>
    </citation>
    <scope>NUCLEOTIDE SEQUENCE</scope>
    <source>
        <strain evidence="10">C16B3</strain>
    </source>
</reference>
<dbReference type="InterPro" id="IPR029044">
    <property type="entry name" value="Nucleotide-diphossugar_trans"/>
</dbReference>
<keyword evidence="11" id="KW-1185">Reference proteome</keyword>
<feature type="transmembrane region" description="Helical" evidence="8">
    <location>
        <begin position="286"/>
        <end position="310"/>
    </location>
</feature>
<evidence type="ECO:0000256" key="3">
    <source>
        <dbReference type="ARBA" id="ARBA00022679"/>
    </source>
</evidence>
<comment type="caution">
    <text evidence="10">The sequence shown here is derived from an EMBL/GenBank/DDBJ whole genome shotgun (WGS) entry which is preliminary data.</text>
</comment>
<keyword evidence="4 8" id="KW-0812">Transmembrane</keyword>
<evidence type="ECO:0000256" key="1">
    <source>
        <dbReference type="ARBA" id="ARBA00022475"/>
    </source>
</evidence>
<dbReference type="EMBL" id="JAAVXB010000009">
    <property type="protein sequence ID" value="NKF23669.1"/>
    <property type="molecule type" value="Genomic_DNA"/>
</dbReference>
<keyword evidence="3" id="KW-0808">Transferase</keyword>
<dbReference type="Gene3D" id="3.90.550.10">
    <property type="entry name" value="Spore Coat Polysaccharide Biosynthesis Protein SpsA, Chain A"/>
    <property type="match status" value="1"/>
</dbReference>
<dbReference type="GO" id="GO:0005886">
    <property type="term" value="C:plasma membrane"/>
    <property type="evidence" value="ECO:0007669"/>
    <property type="project" value="TreeGrafter"/>
</dbReference>
<dbReference type="RefSeq" id="WP_168148995.1">
    <property type="nucleotide sequence ID" value="NZ_JAAVXB010000009.1"/>
</dbReference>
<dbReference type="GO" id="GO:0016757">
    <property type="term" value="F:glycosyltransferase activity"/>
    <property type="evidence" value="ECO:0007669"/>
    <property type="project" value="UniProtKB-KW"/>
</dbReference>
<evidence type="ECO:0000256" key="4">
    <source>
        <dbReference type="ARBA" id="ARBA00022692"/>
    </source>
</evidence>
<dbReference type="GO" id="GO:0009103">
    <property type="term" value="P:lipopolysaccharide biosynthetic process"/>
    <property type="evidence" value="ECO:0007669"/>
    <property type="project" value="UniProtKB-KW"/>
</dbReference>
<evidence type="ECO:0000256" key="2">
    <source>
        <dbReference type="ARBA" id="ARBA00022676"/>
    </source>
</evidence>
<evidence type="ECO:0000256" key="7">
    <source>
        <dbReference type="ARBA" id="ARBA00023136"/>
    </source>
</evidence>
<protein>
    <submittedName>
        <fullName evidence="10">Glycosyltransferase family 2 protein</fullName>
    </submittedName>
</protein>
<keyword evidence="7 8" id="KW-0472">Membrane</keyword>
<gene>
    <name evidence="10" type="ORF">G7Y82_15230</name>
</gene>
<dbReference type="CDD" id="cd04187">
    <property type="entry name" value="DPM1_like_bac"/>
    <property type="match status" value="1"/>
</dbReference>
<feature type="domain" description="Glycosyltransferase 2-like" evidence="9">
    <location>
        <begin position="19"/>
        <end position="181"/>
    </location>
</feature>
<name>A0A969WBV1_9GAMM</name>
<dbReference type="Proteomes" id="UP000653472">
    <property type="component" value="Unassembled WGS sequence"/>
</dbReference>
<evidence type="ECO:0000313" key="11">
    <source>
        <dbReference type="Proteomes" id="UP000653472"/>
    </source>
</evidence>
<dbReference type="PANTHER" id="PTHR48090:SF3">
    <property type="entry name" value="UNDECAPRENYL-PHOSPHATE 4-DEOXY-4-FORMAMIDO-L-ARABINOSE TRANSFERASE"/>
    <property type="match status" value="1"/>
</dbReference>
<proteinExistence type="predicted"/>
<evidence type="ECO:0000256" key="8">
    <source>
        <dbReference type="SAM" id="Phobius"/>
    </source>
</evidence>
<dbReference type="SUPFAM" id="SSF53448">
    <property type="entry name" value="Nucleotide-diphospho-sugar transferases"/>
    <property type="match status" value="1"/>
</dbReference>
<sequence>MMPSHAEPGVAVARPPSLSIVVPIYNEADNIAPLVARIHEALATYGGDWELLLVDDGSRDDSAVRIDAESARYGRHVRRLRHARNRGQTAAMQAGIDAARGELIATIDGDLQNDPYDIVRMIDELYARDLDLLCGLRADRKDHWLSRKLPSRIANRVIARVTGVRLHDYGCSLKLMRRDVITGVRLYGEMHRLIPVWVAMVTSPERIGETPVCHHPRLHGRSNYGLSRTFRVMLDLLTAFFFLRFQARPGHFFGAIGLALGALGSIAMLHLAFVKFVLGHDIGGRPLFFIAILLLMFAAQFVTTGILAEIMTRILHQPRLTIDARRPLATDADWMRTHD</sequence>
<dbReference type="InterPro" id="IPR001173">
    <property type="entry name" value="Glyco_trans_2-like"/>
</dbReference>
<evidence type="ECO:0000259" key="9">
    <source>
        <dbReference type="Pfam" id="PF00535"/>
    </source>
</evidence>
<evidence type="ECO:0000256" key="5">
    <source>
        <dbReference type="ARBA" id="ARBA00022985"/>
    </source>
</evidence>
<accession>A0A969WBV1</accession>
<dbReference type="PANTHER" id="PTHR48090">
    <property type="entry name" value="UNDECAPRENYL-PHOSPHATE 4-DEOXY-4-FORMAMIDO-L-ARABINOSE TRANSFERASE-RELATED"/>
    <property type="match status" value="1"/>
</dbReference>
<evidence type="ECO:0000313" key="10">
    <source>
        <dbReference type="EMBL" id="NKF23669.1"/>
    </source>
</evidence>
<keyword evidence="1" id="KW-1003">Cell membrane</keyword>
<keyword evidence="2" id="KW-0328">Glycosyltransferase</keyword>
<dbReference type="AlphaFoldDB" id="A0A969WBV1"/>
<dbReference type="Pfam" id="PF00535">
    <property type="entry name" value="Glycos_transf_2"/>
    <property type="match status" value="1"/>
</dbReference>
<keyword evidence="6 8" id="KW-1133">Transmembrane helix</keyword>
<dbReference type="InterPro" id="IPR050256">
    <property type="entry name" value="Glycosyltransferase_2"/>
</dbReference>
<evidence type="ECO:0000256" key="6">
    <source>
        <dbReference type="ARBA" id="ARBA00022989"/>
    </source>
</evidence>
<keyword evidence="5" id="KW-0448">Lipopolysaccharide biosynthesis</keyword>